<keyword evidence="2" id="KW-0732">Signal</keyword>
<dbReference type="AlphaFoldDB" id="Q6II51"/>
<dbReference type="EMBL" id="BK003215">
    <property type="protein sequence ID" value="DAA03415.1"/>
    <property type="molecule type" value="Genomic_DNA"/>
</dbReference>
<feature type="signal peptide" evidence="2">
    <location>
        <begin position="1"/>
        <end position="17"/>
    </location>
</feature>
<evidence type="ECO:0000256" key="1">
    <source>
        <dbReference type="SAM" id="MobiDB-lite"/>
    </source>
</evidence>
<evidence type="ECO:0000256" key="2">
    <source>
        <dbReference type="SAM" id="SignalP"/>
    </source>
</evidence>
<feature type="chain" id="PRO_5004274660" evidence="2">
    <location>
        <begin position="18"/>
        <end position="120"/>
    </location>
</feature>
<sequence>MEQLGGWLIGWRTGAVGIVMRLWKLRVFTLGEGVSGEMDAVGYEELHISEAPNIDSDRNAATNSRLHSSCGQCIFNHRKCIPNNFGLNLDRYAASRTCYDHGNGDGNGDGDGDGDDTPNS</sequence>
<protein>
    <submittedName>
        <fullName evidence="3">HDC19713</fullName>
    </submittedName>
</protein>
<gene>
    <name evidence="3" type="ORF">HDC19713</name>
</gene>
<proteinExistence type="predicted"/>
<evidence type="ECO:0000313" key="3">
    <source>
        <dbReference type="EMBL" id="DAA03415.1"/>
    </source>
</evidence>
<feature type="region of interest" description="Disordered" evidence="1">
    <location>
        <begin position="101"/>
        <end position="120"/>
    </location>
</feature>
<feature type="compositionally biased region" description="Acidic residues" evidence="1">
    <location>
        <begin position="108"/>
        <end position="120"/>
    </location>
</feature>
<organism evidence="3">
    <name type="scientific">Drosophila melanogaster</name>
    <name type="common">Fruit fly</name>
    <dbReference type="NCBI Taxonomy" id="7227"/>
    <lineage>
        <taxon>Eukaryota</taxon>
        <taxon>Metazoa</taxon>
        <taxon>Ecdysozoa</taxon>
        <taxon>Arthropoda</taxon>
        <taxon>Hexapoda</taxon>
        <taxon>Insecta</taxon>
        <taxon>Pterygota</taxon>
        <taxon>Neoptera</taxon>
        <taxon>Endopterygota</taxon>
        <taxon>Diptera</taxon>
        <taxon>Brachycera</taxon>
        <taxon>Muscomorpha</taxon>
        <taxon>Ephydroidea</taxon>
        <taxon>Drosophilidae</taxon>
        <taxon>Drosophila</taxon>
        <taxon>Sophophora</taxon>
    </lineage>
</organism>
<accession>Q6II51</accession>
<name>Q6II51_DROME</name>
<reference evidence="3" key="1">
    <citation type="journal article" date="2003" name="Genome Biol.">
        <title>An integrated gene annotation and transcriptional profiling approach towards the full gene content of the Drosophila genome.</title>
        <authorList>
            <person name="Hild M."/>
            <person name="Beckmann B."/>
            <person name="Haas S.A."/>
            <person name="Koch B."/>
            <person name="Solovyev V."/>
            <person name="Busold C."/>
            <person name="Fellenberg K."/>
            <person name="Boutros M."/>
            <person name="Vingron M."/>
            <person name="Sauer F."/>
            <person name="Hoheisel J.D."/>
            <person name="Paro R."/>
        </authorList>
    </citation>
    <scope>NUCLEOTIDE SEQUENCE</scope>
</reference>